<evidence type="ECO:0000313" key="1">
    <source>
        <dbReference type="EMBL" id="JAD64396.1"/>
    </source>
</evidence>
<reference evidence="1" key="2">
    <citation type="journal article" date="2015" name="Data Brief">
        <title>Shoot transcriptome of the giant reed, Arundo donax.</title>
        <authorList>
            <person name="Barrero R.A."/>
            <person name="Guerrero F.D."/>
            <person name="Moolhuijzen P."/>
            <person name="Goolsby J.A."/>
            <person name="Tidwell J."/>
            <person name="Bellgard S.E."/>
            <person name="Bellgard M.I."/>
        </authorList>
    </citation>
    <scope>NUCLEOTIDE SEQUENCE</scope>
    <source>
        <tissue evidence="1">Shoot tissue taken approximately 20 cm above the soil surface</tissue>
    </source>
</reference>
<sequence>MGSSHKGTCSFQSQIISIIKLKHLISTLWNQKEHLLDVQKFEELRKLMTSGYRLECTHSTIFFFKVLTSD</sequence>
<protein>
    <submittedName>
        <fullName evidence="1">Uncharacterized protein</fullName>
    </submittedName>
</protein>
<accession>A0A0A9BLY5</accession>
<reference evidence="1" key="1">
    <citation type="submission" date="2014-09" db="EMBL/GenBank/DDBJ databases">
        <authorList>
            <person name="Magalhaes I.L.F."/>
            <person name="Oliveira U."/>
            <person name="Santos F.R."/>
            <person name="Vidigal T.H.D.A."/>
            <person name="Brescovit A.D."/>
            <person name="Santos A.J."/>
        </authorList>
    </citation>
    <scope>NUCLEOTIDE SEQUENCE</scope>
    <source>
        <tissue evidence="1">Shoot tissue taken approximately 20 cm above the soil surface</tissue>
    </source>
</reference>
<proteinExistence type="predicted"/>
<dbReference type="AlphaFoldDB" id="A0A0A9BLY5"/>
<dbReference type="EMBL" id="GBRH01233499">
    <property type="protein sequence ID" value="JAD64396.1"/>
    <property type="molecule type" value="Transcribed_RNA"/>
</dbReference>
<organism evidence="1">
    <name type="scientific">Arundo donax</name>
    <name type="common">Giant reed</name>
    <name type="synonym">Donax arundinaceus</name>
    <dbReference type="NCBI Taxonomy" id="35708"/>
    <lineage>
        <taxon>Eukaryota</taxon>
        <taxon>Viridiplantae</taxon>
        <taxon>Streptophyta</taxon>
        <taxon>Embryophyta</taxon>
        <taxon>Tracheophyta</taxon>
        <taxon>Spermatophyta</taxon>
        <taxon>Magnoliopsida</taxon>
        <taxon>Liliopsida</taxon>
        <taxon>Poales</taxon>
        <taxon>Poaceae</taxon>
        <taxon>PACMAD clade</taxon>
        <taxon>Arundinoideae</taxon>
        <taxon>Arundineae</taxon>
        <taxon>Arundo</taxon>
    </lineage>
</organism>
<name>A0A0A9BLY5_ARUDO</name>